<evidence type="ECO:0000313" key="2">
    <source>
        <dbReference type="Proteomes" id="UP000594638"/>
    </source>
</evidence>
<reference evidence="1 2" key="1">
    <citation type="submission" date="2019-12" db="EMBL/GenBank/DDBJ databases">
        <authorList>
            <person name="Alioto T."/>
            <person name="Alioto T."/>
            <person name="Gomez Garrido J."/>
        </authorList>
    </citation>
    <scope>NUCLEOTIDE SEQUENCE [LARGE SCALE GENOMIC DNA]</scope>
</reference>
<comment type="caution">
    <text evidence="1">The sequence shown here is derived from an EMBL/GenBank/DDBJ whole genome shotgun (WGS) entry which is preliminary data.</text>
</comment>
<evidence type="ECO:0000313" key="1">
    <source>
        <dbReference type="EMBL" id="CAA2975720.1"/>
    </source>
</evidence>
<proteinExistence type="predicted"/>
<sequence>MRGGNLVRFFMPNVGSIEDVIVKSARGGVDVGTGVVEDEGYPYYPFASSILSLCRPSIHFRSNRRRLEAQKQYLEADLRWARSGISSPPARCPFQELIAEAVVAMQIYDRCLK</sequence>
<name>A0A8S0R9N3_OLEEU</name>
<dbReference type="Proteomes" id="UP000594638">
    <property type="component" value="Unassembled WGS sequence"/>
</dbReference>
<organism evidence="1 2">
    <name type="scientific">Olea europaea subsp. europaea</name>
    <dbReference type="NCBI Taxonomy" id="158383"/>
    <lineage>
        <taxon>Eukaryota</taxon>
        <taxon>Viridiplantae</taxon>
        <taxon>Streptophyta</taxon>
        <taxon>Embryophyta</taxon>
        <taxon>Tracheophyta</taxon>
        <taxon>Spermatophyta</taxon>
        <taxon>Magnoliopsida</taxon>
        <taxon>eudicotyledons</taxon>
        <taxon>Gunneridae</taxon>
        <taxon>Pentapetalae</taxon>
        <taxon>asterids</taxon>
        <taxon>lamiids</taxon>
        <taxon>Lamiales</taxon>
        <taxon>Oleaceae</taxon>
        <taxon>Oleeae</taxon>
        <taxon>Olea</taxon>
    </lineage>
</organism>
<dbReference type="Gramene" id="OE9A101483T1">
    <property type="protein sequence ID" value="OE9A101483C1"/>
    <property type="gene ID" value="OE9A101483"/>
</dbReference>
<protein>
    <submittedName>
        <fullName evidence="1">Uncharacterized protein</fullName>
    </submittedName>
</protein>
<dbReference type="EMBL" id="CACTIH010002299">
    <property type="protein sequence ID" value="CAA2975720.1"/>
    <property type="molecule type" value="Genomic_DNA"/>
</dbReference>
<gene>
    <name evidence="1" type="ORF">OLEA9_A101483</name>
</gene>
<keyword evidence="2" id="KW-1185">Reference proteome</keyword>
<dbReference type="AlphaFoldDB" id="A0A8S0R9N3"/>
<accession>A0A8S0R9N3</accession>